<keyword evidence="2" id="KW-1185">Reference proteome</keyword>
<dbReference type="EMBL" id="RXIC02000021">
    <property type="protein sequence ID" value="KAB1220051.1"/>
    <property type="molecule type" value="Genomic_DNA"/>
</dbReference>
<proteinExistence type="predicted"/>
<sequence length="179" mass="18644">MWGPKLWCGRFGRESGEGVGRAKEDMEMPCVGPGGVDGINVAQGGTGGCSNSSGAHAEVCRSCLWWSAASPLARRRGVCRWWQLLESACVGLLQIPSSLQPVSVGDLPTGSPAPELPYSDQLQAPEGMAQLNRPPVGAVYSRKRIMAVDGQAASAGQAAVARMEGGEIVLAEEVSAQPP</sequence>
<evidence type="ECO:0000313" key="1">
    <source>
        <dbReference type="EMBL" id="KAB1220051.1"/>
    </source>
</evidence>
<reference evidence="1 2" key="1">
    <citation type="journal article" date="2019" name="Plant Biotechnol. J.">
        <title>The red bayberry genome and genetic basis of sex determination.</title>
        <authorList>
            <person name="Jia H.M."/>
            <person name="Jia H.J."/>
            <person name="Cai Q.L."/>
            <person name="Wang Y."/>
            <person name="Zhao H.B."/>
            <person name="Yang W.F."/>
            <person name="Wang G.Y."/>
            <person name="Li Y.H."/>
            <person name="Zhan D.L."/>
            <person name="Shen Y.T."/>
            <person name="Niu Q.F."/>
            <person name="Chang L."/>
            <person name="Qiu J."/>
            <person name="Zhao L."/>
            <person name="Xie H.B."/>
            <person name="Fu W.Y."/>
            <person name="Jin J."/>
            <person name="Li X.W."/>
            <person name="Jiao Y."/>
            <person name="Zhou C.C."/>
            <person name="Tu T."/>
            <person name="Chai C.Y."/>
            <person name="Gao J.L."/>
            <person name="Fan L.J."/>
            <person name="van de Weg E."/>
            <person name="Wang J.Y."/>
            <person name="Gao Z.S."/>
        </authorList>
    </citation>
    <scope>NUCLEOTIDE SEQUENCE [LARGE SCALE GENOMIC DNA]</scope>
    <source>
        <tissue evidence="1">Leaves</tissue>
    </source>
</reference>
<organism evidence="1 2">
    <name type="scientific">Morella rubra</name>
    <name type="common">Chinese bayberry</name>
    <dbReference type="NCBI Taxonomy" id="262757"/>
    <lineage>
        <taxon>Eukaryota</taxon>
        <taxon>Viridiplantae</taxon>
        <taxon>Streptophyta</taxon>
        <taxon>Embryophyta</taxon>
        <taxon>Tracheophyta</taxon>
        <taxon>Spermatophyta</taxon>
        <taxon>Magnoliopsida</taxon>
        <taxon>eudicotyledons</taxon>
        <taxon>Gunneridae</taxon>
        <taxon>Pentapetalae</taxon>
        <taxon>rosids</taxon>
        <taxon>fabids</taxon>
        <taxon>Fagales</taxon>
        <taxon>Myricaceae</taxon>
        <taxon>Morella</taxon>
    </lineage>
</organism>
<protein>
    <submittedName>
        <fullName evidence="1">Uncharacterized protein</fullName>
    </submittedName>
</protein>
<evidence type="ECO:0000313" key="2">
    <source>
        <dbReference type="Proteomes" id="UP000516437"/>
    </source>
</evidence>
<dbReference type="Proteomes" id="UP000516437">
    <property type="component" value="Chromosome 3"/>
</dbReference>
<comment type="caution">
    <text evidence="1">The sequence shown here is derived from an EMBL/GenBank/DDBJ whole genome shotgun (WGS) entry which is preliminary data.</text>
</comment>
<accession>A0A6A1W4B0</accession>
<gene>
    <name evidence="1" type="ORF">CJ030_MR3G007092</name>
</gene>
<name>A0A6A1W4B0_9ROSI</name>
<dbReference type="AlphaFoldDB" id="A0A6A1W4B0"/>